<evidence type="ECO:0000313" key="2">
    <source>
        <dbReference type="Proteomes" id="UP000515734"/>
    </source>
</evidence>
<accession>A0A6S6P8Y0</accession>
<dbReference type="Proteomes" id="UP000515734">
    <property type="component" value="Chromosome"/>
</dbReference>
<dbReference type="EMBL" id="AP023287">
    <property type="protein sequence ID" value="BCI54975.1"/>
    <property type="molecule type" value="Genomic_DNA"/>
</dbReference>
<dbReference type="AlphaFoldDB" id="A0A6S6P8Y0"/>
<proteinExistence type="predicted"/>
<protein>
    <submittedName>
        <fullName evidence="1">Uncharacterized protein</fullName>
    </submittedName>
</protein>
<name>A0A6S6P8Y0_9MYCO</name>
<reference evidence="1 2" key="1">
    <citation type="submission" date="2020-07" db="EMBL/GenBank/DDBJ databases">
        <title>Complete genome sequence of Mycolicibacterium litorale like strain isolated from cardiac implantable electronic device infection.</title>
        <authorList>
            <person name="Fukano H."/>
            <person name="Miyama H."/>
            <person name="Hoshino Y."/>
        </authorList>
    </citation>
    <scope>NUCLEOTIDE SEQUENCE [LARGE SCALE GENOMIC DNA]</scope>
    <source>
        <strain evidence="1 2">NIIDNTM18</strain>
    </source>
</reference>
<organism evidence="1 2">
    <name type="scientific">Mycolicibacterium litorale</name>
    <dbReference type="NCBI Taxonomy" id="758802"/>
    <lineage>
        <taxon>Bacteria</taxon>
        <taxon>Bacillati</taxon>
        <taxon>Actinomycetota</taxon>
        <taxon>Actinomycetes</taxon>
        <taxon>Mycobacteriales</taxon>
        <taxon>Mycobacteriaceae</taxon>
        <taxon>Mycolicibacterium</taxon>
    </lineage>
</organism>
<gene>
    <name evidence="1" type="ORF">NIIDNTM18_42530</name>
</gene>
<evidence type="ECO:0000313" key="1">
    <source>
        <dbReference type="EMBL" id="BCI54975.1"/>
    </source>
</evidence>
<sequence length="70" mass="7765">MRERHAMTVEQQQELARFINRNSLESGCDMPDFAIAAYLAQCYQALCIAAESKVDWGDVSVGGDLGEEKP</sequence>